<evidence type="ECO:0000256" key="9">
    <source>
        <dbReference type="ARBA" id="ARBA00054128"/>
    </source>
</evidence>
<evidence type="ECO:0000256" key="11">
    <source>
        <dbReference type="SAM" id="MobiDB-lite"/>
    </source>
</evidence>
<feature type="region of interest" description="Disordered" evidence="11">
    <location>
        <begin position="122"/>
        <end position="142"/>
    </location>
</feature>
<dbReference type="Proteomes" id="UP001419268">
    <property type="component" value="Unassembled WGS sequence"/>
</dbReference>
<reference evidence="14 15" key="1">
    <citation type="submission" date="2024-01" db="EMBL/GenBank/DDBJ databases">
        <title>Genome assemblies of Stephania.</title>
        <authorList>
            <person name="Yang L."/>
        </authorList>
    </citation>
    <scope>NUCLEOTIDE SEQUENCE [LARGE SCALE GENOMIC DNA]</scope>
    <source>
        <strain evidence="14">JXDWG</strain>
        <tissue evidence="14">Leaf</tissue>
    </source>
</reference>
<dbReference type="Pfam" id="PF05739">
    <property type="entry name" value="SNARE"/>
    <property type="match status" value="1"/>
</dbReference>
<organism evidence="14 15">
    <name type="scientific">Stephania cephalantha</name>
    <dbReference type="NCBI Taxonomy" id="152367"/>
    <lineage>
        <taxon>Eukaryota</taxon>
        <taxon>Viridiplantae</taxon>
        <taxon>Streptophyta</taxon>
        <taxon>Embryophyta</taxon>
        <taxon>Tracheophyta</taxon>
        <taxon>Spermatophyta</taxon>
        <taxon>Magnoliopsida</taxon>
        <taxon>Ranunculales</taxon>
        <taxon>Menispermaceae</taxon>
        <taxon>Menispermoideae</taxon>
        <taxon>Cissampelideae</taxon>
        <taxon>Stephania</taxon>
    </lineage>
</organism>
<evidence type="ECO:0000256" key="7">
    <source>
        <dbReference type="ARBA" id="ARBA00023054"/>
    </source>
</evidence>
<dbReference type="GO" id="GO:0005484">
    <property type="term" value="F:SNAP receptor activity"/>
    <property type="evidence" value="ECO:0007669"/>
    <property type="project" value="InterPro"/>
</dbReference>
<gene>
    <name evidence="14" type="ORF">Scep_022664</name>
</gene>
<dbReference type="PROSITE" id="PS50192">
    <property type="entry name" value="T_SNARE"/>
    <property type="match status" value="1"/>
</dbReference>
<feature type="transmembrane region" description="Helical" evidence="12">
    <location>
        <begin position="245"/>
        <end position="266"/>
    </location>
</feature>
<dbReference type="SUPFAM" id="SSF58038">
    <property type="entry name" value="SNARE fusion complex"/>
    <property type="match status" value="1"/>
</dbReference>
<evidence type="ECO:0000256" key="12">
    <source>
        <dbReference type="SAM" id="Phobius"/>
    </source>
</evidence>
<evidence type="ECO:0000313" key="15">
    <source>
        <dbReference type="Proteomes" id="UP001419268"/>
    </source>
</evidence>
<proteinExistence type="inferred from homology"/>
<dbReference type="PANTHER" id="PTHR19957">
    <property type="entry name" value="SYNTAXIN"/>
    <property type="match status" value="1"/>
</dbReference>
<dbReference type="SMART" id="SM00397">
    <property type="entry name" value="t_SNARE"/>
    <property type="match status" value="1"/>
</dbReference>
<protein>
    <recommendedName>
        <fullName evidence="13">t-SNARE coiled-coil homology domain-containing protein</fullName>
    </recommendedName>
</protein>
<evidence type="ECO:0000259" key="13">
    <source>
        <dbReference type="PROSITE" id="PS50192"/>
    </source>
</evidence>
<dbReference type="InterPro" id="IPR006012">
    <property type="entry name" value="Syntaxin/epimorphin_CS"/>
</dbReference>
<comment type="subcellular location">
    <subcellularLocation>
        <location evidence="1">Membrane</location>
        <topology evidence="1">Single-pass membrane protein</topology>
    </subcellularLocation>
</comment>
<dbReference type="PANTHER" id="PTHR19957:SF124">
    <property type="entry name" value="SYNTAXIN-8"/>
    <property type="match status" value="1"/>
</dbReference>
<keyword evidence="7" id="KW-0175">Coiled coil</keyword>
<evidence type="ECO:0000256" key="2">
    <source>
        <dbReference type="ARBA" id="ARBA00009063"/>
    </source>
</evidence>
<dbReference type="GO" id="GO:0048278">
    <property type="term" value="P:vesicle docking"/>
    <property type="evidence" value="ECO:0007669"/>
    <property type="project" value="TreeGrafter"/>
</dbReference>
<sequence length="268" mass="29923">MSVIDILTRVDSICKKYDKYDVDKQKDLNAAGSDAFAHLYSSIESDIDTTLEKWEVALNEKNRAAAVAMKAEVRRSKAKLVEEVAKLQKLSLKKVKGQSKEELLARNDLVIALTERVQAIPDASTASNQGGSSAGAGLGTRSEITFDSTSGDAFDSDFYEQSEESSQFRNEYDTRKIKQDEGLDIISQGLNTLKNMANDMNEELDRQVPLIDEIDEKVDRATSHLKNTNVRLKDTLTQLRSSRNFCIDIILLCVILGIASYLYNILKE</sequence>
<keyword evidence="6 12" id="KW-1133">Transmembrane helix</keyword>
<dbReference type="GO" id="GO:0012505">
    <property type="term" value="C:endomembrane system"/>
    <property type="evidence" value="ECO:0007669"/>
    <property type="project" value="TreeGrafter"/>
</dbReference>
<evidence type="ECO:0000256" key="4">
    <source>
        <dbReference type="ARBA" id="ARBA00022692"/>
    </source>
</evidence>
<keyword evidence="15" id="KW-1185">Reference proteome</keyword>
<evidence type="ECO:0000313" key="14">
    <source>
        <dbReference type="EMBL" id="KAK9105820.1"/>
    </source>
</evidence>
<comment type="caution">
    <text evidence="14">The sequence shown here is derived from an EMBL/GenBank/DDBJ whole genome shotgun (WGS) entry which is preliminary data.</text>
</comment>
<comment type="function">
    <text evidence="9">Vesicle trafficking protein that functions in the secretory pathway.</text>
</comment>
<dbReference type="GO" id="GO:0006886">
    <property type="term" value="P:intracellular protein transport"/>
    <property type="evidence" value="ECO:0007669"/>
    <property type="project" value="InterPro"/>
</dbReference>
<dbReference type="InterPro" id="IPR000727">
    <property type="entry name" value="T_SNARE_dom"/>
</dbReference>
<dbReference type="GO" id="GO:0000149">
    <property type="term" value="F:SNARE binding"/>
    <property type="evidence" value="ECO:0007669"/>
    <property type="project" value="TreeGrafter"/>
</dbReference>
<keyword evidence="5" id="KW-0653">Protein transport</keyword>
<dbReference type="GO" id="GO:0006906">
    <property type="term" value="P:vesicle fusion"/>
    <property type="evidence" value="ECO:0007669"/>
    <property type="project" value="TreeGrafter"/>
</dbReference>
<comment type="subunit">
    <text evidence="10">Part of the t-SNARE complex.</text>
</comment>
<evidence type="ECO:0000256" key="1">
    <source>
        <dbReference type="ARBA" id="ARBA00004167"/>
    </source>
</evidence>
<comment type="similarity">
    <text evidence="2">Belongs to the syntaxin family.</text>
</comment>
<name>A0AAP0F5V4_9MAGN</name>
<evidence type="ECO:0000256" key="3">
    <source>
        <dbReference type="ARBA" id="ARBA00022448"/>
    </source>
</evidence>
<dbReference type="EMBL" id="JBBNAG010000009">
    <property type="protein sequence ID" value="KAK9105820.1"/>
    <property type="molecule type" value="Genomic_DNA"/>
</dbReference>
<accession>A0AAP0F5V4</accession>
<evidence type="ECO:0000256" key="10">
    <source>
        <dbReference type="ARBA" id="ARBA00061857"/>
    </source>
</evidence>
<keyword evidence="8 12" id="KW-0472">Membrane</keyword>
<feature type="domain" description="T-SNARE coiled-coil homology" evidence="13">
    <location>
        <begin position="173"/>
        <end position="235"/>
    </location>
</feature>
<dbReference type="GO" id="GO:0031201">
    <property type="term" value="C:SNARE complex"/>
    <property type="evidence" value="ECO:0007669"/>
    <property type="project" value="TreeGrafter"/>
</dbReference>
<dbReference type="Gene3D" id="1.20.5.110">
    <property type="match status" value="1"/>
</dbReference>
<evidence type="ECO:0000256" key="6">
    <source>
        <dbReference type="ARBA" id="ARBA00022989"/>
    </source>
</evidence>
<dbReference type="CDD" id="cd15841">
    <property type="entry name" value="SNARE_Qc"/>
    <property type="match status" value="1"/>
</dbReference>
<evidence type="ECO:0000256" key="5">
    <source>
        <dbReference type="ARBA" id="ARBA00022927"/>
    </source>
</evidence>
<keyword evidence="3" id="KW-0813">Transport</keyword>
<dbReference type="PROSITE" id="PS00914">
    <property type="entry name" value="SYNTAXIN"/>
    <property type="match status" value="1"/>
</dbReference>
<dbReference type="AlphaFoldDB" id="A0AAP0F5V4"/>
<dbReference type="FunFam" id="1.20.5.110:FF:000037">
    <property type="entry name" value="Putative syntaxin-71-like"/>
    <property type="match status" value="1"/>
</dbReference>
<evidence type="ECO:0000256" key="8">
    <source>
        <dbReference type="ARBA" id="ARBA00023136"/>
    </source>
</evidence>
<dbReference type="InterPro" id="IPR045242">
    <property type="entry name" value="Syntaxin"/>
</dbReference>
<keyword evidence="4 12" id="KW-0812">Transmembrane</keyword>